<feature type="region of interest" description="Disordered" evidence="1">
    <location>
        <begin position="61"/>
        <end position="98"/>
    </location>
</feature>
<evidence type="ECO:0000256" key="1">
    <source>
        <dbReference type="SAM" id="MobiDB-lite"/>
    </source>
</evidence>
<gene>
    <name evidence="2" type="ORF">J1605_007778</name>
</gene>
<keyword evidence="3" id="KW-1185">Reference proteome</keyword>
<comment type="caution">
    <text evidence="2">The sequence shown here is derived from an EMBL/GenBank/DDBJ whole genome shotgun (WGS) entry which is preliminary data.</text>
</comment>
<organism evidence="2 3">
    <name type="scientific">Eschrichtius robustus</name>
    <name type="common">California gray whale</name>
    <name type="synonym">Eschrichtius gibbosus</name>
    <dbReference type="NCBI Taxonomy" id="9764"/>
    <lineage>
        <taxon>Eukaryota</taxon>
        <taxon>Metazoa</taxon>
        <taxon>Chordata</taxon>
        <taxon>Craniata</taxon>
        <taxon>Vertebrata</taxon>
        <taxon>Euteleostomi</taxon>
        <taxon>Mammalia</taxon>
        <taxon>Eutheria</taxon>
        <taxon>Laurasiatheria</taxon>
        <taxon>Artiodactyla</taxon>
        <taxon>Whippomorpha</taxon>
        <taxon>Cetacea</taxon>
        <taxon>Mysticeti</taxon>
        <taxon>Eschrichtiidae</taxon>
        <taxon>Eschrichtius</taxon>
    </lineage>
</organism>
<dbReference type="AlphaFoldDB" id="A0AB34GWN2"/>
<accession>A0AB34GWN2</accession>
<dbReference type="Proteomes" id="UP001159641">
    <property type="component" value="Unassembled WGS sequence"/>
</dbReference>
<dbReference type="EMBL" id="JAIQCJ010002030">
    <property type="protein sequence ID" value="KAJ8784892.1"/>
    <property type="molecule type" value="Genomic_DNA"/>
</dbReference>
<proteinExistence type="predicted"/>
<name>A0AB34GWN2_ESCRO</name>
<evidence type="ECO:0000313" key="3">
    <source>
        <dbReference type="Proteomes" id="UP001159641"/>
    </source>
</evidence>
<reference evidence="2 3" key="1">
    <citation type="submission" date="2022-11" db="EMBL/GenBank/DDBJ databases">
        <title>Whole genome sequence of Eschrichtius robustus ER-17-0199.</title>
        <authorList>
            <person name="Bruniche-Olsen A."/>
            <person name="Black A.N."/>
            <person name="Fields C.J."/>
            <person name="Walden K."/>
            <person name="Dewoody J.A."/>
        </authorList>
    </citation>
    <scope>NUCLEOTIDE SEQUENCE [LARGE SCALE GENOMIC DNA]</scope>
    <source>
        <strain evidence="2">ER-17-0199</strain>
        <tissue evidence="2">Blubber</tissue>
    </source>
</reference>
<evidence type="ECO:0000313" key="2">
    <source>
        <dbReference type="EMBL" id="KAJ8784892.1"/>
    </source>
</evidence>
<protein>
    <submittedName>
        <fullName evidence="2">Uncharacterized protein</fullName>
    </submittedName>
</protein>
<sequence>MLLWSSISDGGEMAQDISDNRKEQSGLLAANPMKALCQKEKQGEFSDKALHFEVLWMSQGRCSRRPPEPLSPTFGPTHQGPRLTPGRPWQWGNQLFPS</sequence>